<keyword evidence="3" id="KW-1185">Reference proteome</keyword>
<dbReference type="GeneID" id="34555489"/>
<dbReference type="Proteomes" id="UP000176998">
    <property type="component" value="Unassembled WGS sequence"/>
</dbReference>
<evidence type="ECO:0000313" key="2">
    <source>
        <dbReference type="EMBL" id="OHF02336.1"/>
    </source>
</evidence>
<organism evidence="2 3">
    <name type="scientific">Colletotrichum orchidophilum</name>
    <dbReference type="NCBI Taxonomy" id="1209926"/>
    <lineage>
        <taxon>Eukaryota</taxon>
        <taxon>Fungi</taxon>
        <taxon>Dikarya</taxon>
        <taxon>Ascomycota</taxon>
        <taxon>Pezizomycotina</taxon>
        <taxon>Sordariomycetes</taxon>
        <taxon>Hypocreomycetidae</taxon>
        <taxon>Glomerellales</taxon>
        <taxon>Glomerellaceae</taxon>
        <taxon>Colletotrichum</taxon>
    </lineage>
</organism>
<name>A0A1G4BM01_9PEZI</name>
<dbReference type="RefSeq" id="XP_022479477.1">
    <property type="nucleotide sequence ID" value="XM_022613979.1"/>
</dbReference>
<evidence type="ECO:0000256" key="1">
    <source>
        <dbReference type="SAM" id="MobiDB-lite"/>
    </source>
</evidence>
<reference evidence="2 3" key="1">
    <citation type="submission" date="2016-09" db="EMBL/GenBank/DDBJ databases">
        <authorList>
            <person name="Capua I."/>
            <person name="De Benedictis P."/>
            <person name="Joannis T."/>
            <person name="Lombin L.H."/>
            <person name="Cattoli G."/>
        </authorList>
    </citation>
    <scope>NUCLEOTIDE SEQUENCE [LARGE SCALE GENOMIC DNA]</scope>
    <source>
        <strain evidence="2 3">IMI 309357</strain>
    </source>
</reference>
<dbReference type="OrthoDB" id="10455883at2759"/>
<comment type="caution">
    <text evidence="2">The sequence shown here is derived from an EMBL/GenBank/DDBJ whole genome shotgun (WGS) entry which is preliminary data.</text>
</comment>
<gene>
    <name evidence="2" type="ORF">CORC01_02329</name>
</gene>
<proteinExistence type="predicted"/>
<dbReference type="EMBL" id="MJBS01000013">
    <property type="protein sequence ID" value="OHF02336.1"/>
    <property type="molecule type" value="Genomic_DNA"/>
</dbReference>
<feature type="compositionally biased region" description="Basic residues" evidence="1">
    <location>
        <begin position="72"/>
        <end position="81"/>
    </location>
</feature>
<feature type="region of interest" description="Disordered" evidence="1">
    <location>
        <begin position="53"/>
        <end position="81"/>
    </location>
</feature>
<accession>A0A1G4BM01</accession>
<dbReference type="AlphaFoldDB" id="A0A1G4BM01"/>
<protein>
    <submittedName>
        <fullName evidence="2">Uncharacterized protein</fullName>
    </submittedName>
</protein>
<evidence type="ECO:0000313" key="3">
    <source>
        <dbReference type="Proteomes" id="UP000176998"/>
    </source>
</evidence>
<sequence>MLIVVCSWCYQGFVSTRWCRTLSKKDGMSHLHARVLCVPQGDRRKLQACGRDSLGRTASGNLDSDLPDAPPRHPHPRACSP</sequence>